<reference evidence="1" key="1">
    <citation type="submission" date="2023-05" db="EMBL/GenBank/DDBJ databases">
        <title>Genome and transcriptome analyses reveal genes involved in the formation of fine ridges on petal epidermal cells in Hibiscus trionum.</title>
        <authorList>
            <person name="Koshimizu S."/>
            <person name="Masuda S."/>
            <person name="Ishii T."/>
            <person name="Shirasu K."/>
            <person name="Hoshino A."/>
            <person name="Arita M."/>
        </authorList>
    </citation>
    <scope>NUCLEOTIDE SEQUENCE</scope>
    <source>
        <strain evidence="1">Hamamatsu line</strain>
    </source>
</reference>
<dbReference type="EMBL" id="BSYR01000022">
    <property type="protein sequence ID" value="GMI87139.1"/>
    <property type="molecule type" value="Genomic_DNA"/>
</dbReference>
<accession>A0A9W7M432</accession>
<keyword evidence="2" id="KW-1185">Reference proteome</keyword>
<evidence type="ECO:0000313" key="1">
    <source>
        <dbReference type="EMBL" id="GMI87139.1"/>
    </source>
</evidence>
<proteinExistence type="predicted"/>
<dbReference type="AlphaFoldDB" id="A0A9W7M432"/>
<dbReference type="Proteomes" id="UP001165190">
    <property type="component" value="Unassembled WGS sequence"/>
</dbReference>
<comment type="caution">
    <text evidence="1">The sequence shown here is derived from an EMBL/GenBank/DDBJ whole genome shotgun (WGS) entry which is preliminary data.</text>
</comment>
<protein>
    <submittedName>
        <fullName evidence="1">Uncharacterized protein</fullName>
    </submittedName>
</protein>
<sequence>MLFHMVAICYFRYSSDVSEVSLLSVENLILFYFSISDRRDISVTSSYLYGRNFRKSLRMTGAVSPLFSIVGACRSGFGAF</sequence>
<organism evidence="1 2">
    <name type="scientific">Hibiscus trionum</name>
    <name type="common">Flower of an hour</name>
    <dbReference type="NCBI Taxonomy" id="183268"/>
    <lineage>
        <taxon>Eukaryota</taxon>
        <taxon>Viridiplantae</taxon>
        <taxon>Streptophyta</taxon>
        <taxon>Embryophyta</taxon>
        <taxon>Tracheophyta</taxon>
        <taxon>Spermatophyta</taxon>
        <taxon>Magnoliopsida</taxon>
        <taxon>eudicotyledons</taxon>
        <taxon>Gunneridae</taxon>
        <taxon>Pentapetalae</taxon>
        <taxon>rosids</taxon>
        <taxon>malvids</taxon>
        <taxon>Malvales</taxon>
        <taxon>Malvaceae</taxon>
        <taxon>Malvoideae</taxon>
        <taxon>Hibiscus</taxon>
    </lineage>
</organism>
<gene>
    <name evidence="1" type="ORF">HRI_002383200</name>
</gene>
<name>A0A9W7M432_HIBTR</name>
<evidence type="ECO:0000313" key="2">
    <source>
        <dbReference type="Proteomes" id="UP001165190"/>
    </source>
</evidence>